<evidence type="ECO:0000256" key="4">
    <source>
        <dbReference type="ARBA" id="ARBA00023136"/>
    </source>
</evidence>
<dbReference type="Pfam" id="PF01544">
    <property type="entry name" value="CorA"/>
    <property type="match status" value="1"/>
</dbReference>
<dbReference type="OrthoDB" id="5430750at2759"/>
<evidence type="ECO:0000256" key="6">
    <source>
        <dbReference type="SAM" id="Phobius"/>
    </source>
</evidence>
<proteinExistence type="predicted"/>
<dbReference type="eggNOG" id="ENOG502S5DR">
    <property type="taxonomic scope" value="Eukaryota"/>
</dbReference>
<protein>
    <submittedName>
        <fullName evidence="7">Uncharacterized protein</fullName>
    </submittedName>
</protein>
<evidence type="ECO:0000256" key="3">
    <source>
        <dbReference type="ARBA" id="ARBA00022989"/>
    </source>
</evidence>
<feature type="compositionally biased region" description="Basic and acidic residues" evidence="5">
    <location>
        <begin position="690"/>
        <end position="701"/>
    </location>
</feature>
<feature type="transmembrane region" description="Helical" evidence="6">
    <location>
        <begin position="531"/>
        <end position="555"/>
    </location>
</feature>
<organism evidence="7 8">
    <name type="scientific">Bipolaris oryzae ATCC 44560</name>
    <dbReference type="NCBI Taxonomy" id="930090"/>
    <lineage>
        <taxon>Eukaryota</taxon>
        <taxon>Fungi</taxon>
        <taxon>Dikarya</taxon>
        <taxon>Ascomycota</taxon>
        <taxon>Pezizomycotina</taxon>
        <taxon>Dothideomycetes</taxon>
        <taxon>Pleosporomycetidae</taxon>
        <taxon>Pleosporales</taxon>
        <taxon>Pleosporineae</taxon>
        <taxon>Pleosporaceae</taxon>
        <taxon>Bipolaris</taxon>
    </lineage>
</organism>
<dbReference type="Proteomes" id="UP000054032">
    <property type="component" value="Unassembled WGS sequence"/>
</dbReference>
<dbReference type="Gene3D" id="1.20.58.340">
    <property type="entry name" value="Magnesium transport protein CorA, transmembrane region"/>
    <property type="match status" value="1"/>
</dbReference>
<evidence type="ECO:0000256" key="1">
    <source>
        <dbReference type="ARBA" id="ARBA00004651"/>
    </source>
</evidence>
<feature type="compositionally biased region" description="Basic residues" evidence="5">
    <location>
        <begin position="654"/>
        <end position="664"/>
    </location>
</feature>
<comment type="subcellular location">
    <subcellularLocation>
        <location evidence="1">Cell membrane</location>
        <topology evidence="1">Multi-pass membrane protein</topology>
    </subcellularLocation>
</comment>
<keyword evidence="8" id="KW-1185">Reference proteome</keyword>
<feature type="region of interest" description="Disordered" evidence="5">
    <location>
        <begin position="654"/>
        <end position="701"/>
    </location>
</feature>
<name>W6ZUJ0_COCMI</name>
<dbReference type="InterPro" id="IPR002523">
    <property type="entry name" value="MgTranspt_CorA/ZnTranspt_ZntB"/>
</dbReference>
<dbReference type="GeneID" id="19122680"/>
<keyword evidence="3 6" id="KW-1133">Transmembrane helix</keyword>
<dbReference type="RefSeq" id="XP_007685996.1">
    <property type="nucleotide sequence ID" value="XM_007687806.1"/>
</dbReference>
<keyword evidence="2 6" id="KW-0812">Transmembrane</keyword>
<dbReference type="InterPro" id="IPR045863">
    <property type="entry name" value="CorA_TM1_TM2"/>
</dbReference>
<keyword evidence="4 6" id="KW-0472">Membrane</keyword>
<dbReference type="KEGG" id="bor:COCMIDRAFT_34980"/>
<evidence type="ECO:0000313" key="8">
    <source>
        <dbReference type="Proteomes" id="UP000054032"/>
    </source>
</evidence>
<dbReference type="GO" id="GO:0050897">
    <property type="term" value="F:cobalt ion binding"/>
    <property type="evidence" value="ECO:0007669"/>
    <property type="project" value="TreeGrafter"/>
</dbReference>
<feature type="region of interest" description="Disordered" evidence="5">
    <location>
        <begin position="1"/>
        <end position="59"/>
    </location>
</feature>
<sequence>MSRIFGADRNPRNPDLPIDDLRGGRCRTSVKADKAPRKGSKPIESIPHPEIQNSSYKKATQRINEELRVPPFLAWPTTYDDKKNEVDSQSPNEASLKAGLCAASLVVWQKGNHQTTICANSIPRKHISDVYVKLDSKVLTNPPSRLEEFIQYLETYGEGGSESYPPSPTSSFQNTAFNREVSGQDVLLWQVARLSVVRNIFANGVKTLAGQFVPKHCVYPLVDRCWGSISIVDQVKAISHPRLAHVSKRSVDVEHTSESLEHWVVSTVDADLEIATERLLKFLETLNRRVQKLLSRAVDMRQSVANGSQELNDGYYSRSTLVKAAEKIFQFLYYSAYNFNVHCELGFAPAGPRLLAASQEHVHDKSGAEIFATLADLAMSKARDDLLLMTHTGDDAGAIFHFKASAQFTIDLGLSELMGRPLMWDMSILELYRDHLSALRFKASRKPSKTVLRELYLLDEEIEVVASVYMQQYKTEYNLWKVLGVNEIETKRDWRDEYVENLFSQFRNDLEKAAKALRHNIEITDEGNSKAILIFTLATIIFLPLSFIASVFGMNTSDIRDMNSNQALFWAIALPVTATIGAISLVAAYGNVSIVDRIRKLKNNVTMKRPTTQLPWKRIKHKTDEERADDPNIAAIAKRERRFNAHRSDLWLHSKRWPSRRQKTNSHDPRVLVRTATGKTLHTKPKRRVREADALDSSERH</sequence>
<dbReference type="GO" id="GO:0000287">
    <property type="term" value="F:magnesium ion binding"/>
    <property type="evidence" value="ECO:0007669"/>
    <property type="project" value="TreeGrafter"/>
</dbReference>
<dbReference type="GO" id="GO:0015095">
    <property type="term" value="F:magnesium ion transmembrane transporter activity"/>
    <property type="evidence" value="ECO:0007669"/>
    <property type="project" value="TreeGrafter"/>
</dbReference>
<reference evidence="7 8" key="1">
    <citation type="journal article" date="2013" name="PLoS Genet.">
        <title>Comparative genome structure, secondary metabolite, and effector coding capacity across Cochliobolus pathogens.</title>
        <authorList>
            <person name="Condon B.J."/>
            <person name="Leng Y."/>
            <person name="Wu D."/>
            <person name="Bushley K.E."/>
            <person name="Ohm R.A."/>
            <person name="Otillar R."/>
            <person name="Martin J."/>
            <person name="Schackwitz W."/>
            <person name="Grimwood J."/>
            <person name="MohdZainudin N."/>
            <person name="Xue C."/>
            <person name="Wang R."/>
            <person name="Manning V.A."/>
            <person name="Dhillon B."/>
            <person name="Tu Z.J."/>
            <person name="Steffenson B.J."/>
            <person name="Salamov A."/>
            <person name="Sun H."/>
            <person name="Lowry S."/>
            <person name="LaButti K."/>
            <person name="Han J."/>
            <person name="Copeland A."/>
            <person name="Lindquist E."/>
            <person name="Barry K."/>
            <person name="Schmutz J."/>
            <person name="Baker S.E."/>
            <person name="Ciuffetti L.M."/>
            <person name="Grigoriev I.V."/>
            <person name="Zhong S."/>
            <person name="Turgeon B.G."/>
        </authorList>
    </citation>
    <scope>NUCLEOTIDE SEQUENCE [LARGE SCALE GENOMIC DNA]</scope>
    <source>
        <strain evidence="7 8">ATCC 44560</strain>
    </source>
</reference>
<dbReference type="SUPFAM" id="SSF144083">
    <property type="entry name" value="Magnesium transport protein CorA, transmembrane region"/>
    <property type="match status" value="1"/>
</dbReference>
<feature type="transmembrane region" description="Helical" evidence="6">
    <location>
        <begin position="567"/>
        <end position="590"/>
    </location>
</feature>
<dbReference type="AlphaFoldDB" id="W6ZUJ0"/>
<dbReference type="PANTHER" id="PTHR46494:SF1">
    <property type="entry name" value="CORA FAMILY METAL ION TRANSPORTER (EUROFUNG)"/>
    <property type="match status" value="1"/>
</dbReference>
<dbReference type="EMBL" id="KI963952">
    <property type="protein sequence ID" value="EUC47446.1"/>
    <property type="molecule type" value="Genomic_DNA"/>
</dbReference>
<gene>
    <name evidence="7" type="ORF">COCMIDRAFT_34980</name>
</gene>
<dbReference type="PANTHER" id="PTHR46494">
    <property type="entry name" value="CORA FAMILY METAL ION TRANSPORTER (EUROFUNG)"/>
    <property type="match status" value="1"/>
</dbReference>
<evidence type="ECO:0000313" key="7">
    <source>
        <dbReference type="EMBL" id="EUC47446.1"/>
    </source>
</evidence>
<dbReference type="GO" id="GO:0015087">
    <property type="term" value="F:cobalt ion transmembrane transporter activity"/>
    <property type="evidence" value="ECO:0007669"/>
    <property type="project" value="TreeGrafter"/>
</dbReference>
<evidence type="ECO:0000256" key="2">
    <source>
        <dbReference type="ARBA" id="ARBA00022692"/>
    </source>
</evidence>
<dbReference type="HOGENOM" id="CLU_024581_0_0_1"/>
<evidence type="ECO:0000256" key="5">
    <source>
        <dbReference type="SAM" id="MobiDB-lite"/>
    </source>
</evidence>
<accession>W6ZUJ0</accession>
<dbReference type="GO" id="GO:0005886">
    <property type="term" value="C:plasma membrane"/>
    <property type="evidence" value="ECO:0007669"/>
    <property type="project" value="UniProtKB-SubCell"/>
</dbReference>